<sequence>MHTTPSSSAAEGDGGGGSGSGSSISSTNCFARALTLAWLSATSSMSILLVRNDTPSRLPKSRSLSSAVCVSGGGDDDEEEEQAAWMAAPVRAARCRSDVHMPRIVEEGKRAARCVASRSAWSTPCAVRAESVTPAKLPATLSTVSPWRTRSSRMIGKCKRLVT</sequence>
<protein>
    <submittedName>
        <fullName evidence="1">Uncharacterized protein</fullName>
    </submittedName>
</protein>
<organism evidence="1 2">
    <name type="scientific">Lecanicillium saksenae</name>
    <dbReference type="NCBI Taxonomy" id="468837"/>
    <lineage>
        <taxon>Eukaryota</taxon>
        <taxon>Fungi</taxon>
        <taxon>Dikarya</taxon>
        <taxon>Ascomycota</taxon>
        <taxon>Pezizomycotina</taxon>
        <taxon>Sordariomycetes</taxon>
        <taxon>Hypocreomycetidae</taxon>
        <taxon>Hypocreales</taxon>
        <taxon>Cordycipitaceae</taxon>
        <taxon>Lecanicillium</taxon>
    </lineage>
</organism>
<comment type="caution">
    <text evidence="1">The sequence shown here is derived from an EMBL/GenBank/DDBJ whole genome shotgun (WGS) entry which is preliminary data.</text>
</comment>
<accession>A0ACC1QFY0</accession>
<evidence type="ECO:0000313" key="2">
    <source>
        <dbReference type="Proteomes" id="UP001148737"/>
    </source>
</evidence>
<keyword evidence="2" id="KW-1185">Reference proteome</keyword>
<evidence type="ECO:0000313" key="1">
    <source>
        <dbReference type="EMBL" id="KAJ3473093.1"/>
    </source>
</evidence>
<reference evidence="1" key="1">
    <citation type="submission" date="2022-07" db="EMBL/GenBank/DDBJ databases">
        <title>Genome Sequence of Lecanicillium saksenae.</title>
        <authorList>
            <person name="Buettner E."/>
        </authorList>
    </citation>
    <scope>NUCLEOTIDE SEQUENCE</scope>
    <source>
        <strain evidence="1">VT-O1</strain>
    </source>
</reference>
<dbReference type="EMBL" id="JANAKD010002678">
    <property type="protein sequence ID" value="KAJ3473093.1"/>
    <property type="molecule type" value="Genomic_DNA"/>
</dbReference>
<proteinExistence type="predicted"/>
<gene>
    <name evidence="1" type="ORF">NLG97_g10519</name>
</gene>
<dbReference type="Proteomes" id="UP001148737">
    <property type="component" value="Unassembled WGS sequence"/>
</dbReference>
<name>A0ACC1QFY0_9HYPO</name>